<keyword evidence="2" id="KW-1185">Reference proteome</keyword>
<sequence>MRDLSMDAGFLKELQRILGRKKPPTLPRVFVDGRYIGGTDEVRQLHEMGELKKYIKRFPGG</sequence>
<reference evidence="1 2" key="1">
    <citation type="journal article" date="2020" name="Mol. Biol. Evol.">
        <title>Distinct Expression and Methylation Patterns for Genes with Different Fates following a Single Whole-Genome Duplication in Flowering Plants.</title>
        <authorList>
            <person name="Shi T."/>
            <person name="Rahmani R.S."/>
            <person name="Gugger P.F."/>
            <person name="Wang M."/>
            <person name="Li H."/>
            <person name="Zhang Y."/>
            <person name="Li Z."/>
            <person name="Wang Q."/>
            <person name="Van de Peer Y."/>
            <person name="Marchal K."/>
            <person name="Chen J."/>
        </authorList>
    </citation>
    <scope>NUCLEOTIDE SEQUENCE [LARGE SCALE GENOMIC DNA]</scope>
    <source>
        <tissue evidence="1">Leaf</tissue>
    </source>
</reference>
<proteinExistence type="predicted"/>
<evidence type="ECO:0008006" key="3">
    <source>
        <dbReference type="Google" id="ProtNLM"/>
    </source>
</evidence>
<dbReference type="SUPFAM" id="SSF52833">
    <property type="entry name" value="Thioredoxin-like"/>
    <property type="match status" value="1"/>
</dbReference>
<dbReference type="EMBL" id="DUZY01000005">
    <property type="protein sequence ID" value="DAD39078.1"/>
    <property type="molecule type" value="Genomic_DNA"/>
</dbReference>
<evidence type="ECO:0000313" key="1">
    <source>
        <dbReference type="EMBL" id="DAD39078.1"/>
    </source>
</evidence>
<dbReference type="PANTHER" id="PTHR45669">
    <property type="entry name" value="GLUTAREDOXIN DOMAIN-CONTAINING CYSTEINE-RICH PROTEIN CG12206-RELATED"/>
    <property type="match status" value="1"/>
</dbReference>
<dbReference type="PANTHER" id="PTHR45669:SF26">
    <property type="entry name" value="GLUTAREDOXIN DOMAIN-CONTAINING PROTEIN"/>
    <property type="match status" value="1"/>
</dbReference>
<dbReference type="PROSITE" id="PS51354">
    <property type="entry name" value="GLUTAREDOXIN_2"/>
    <property type="match status" value="1"/>
</dbReference>
<dbReference type="Gene3D" id="3.40.30.10">
    <property type="entry name" value="Glutaredoxin"/>
    <property type="match status" value="1"/>
</dbReference>
<evidence type="ECO:0000313" key="2">
    <source>
        <dbReference type="Proteomes" id="UP000607653"/>
    </source>
</evidence>
<protein>
    <recommendedName>
        <fullName evidence="3">Glutaredoxin domain-containing protein</fullName>
    </recommendedName>
</protein>
<name>A0A822ZC19_NELNU</name>
<dbReference type="InterPro" id="IPR036249">
    <property type="entry name" value="Thioredoxin-like_sf"/>
</dbReference>
<comment type="caution">
    <text evidence="1">The sequence shown here is derived from an EMBL/GenBank/DDBJ whole genome shotgun (WGS) entry which is preliminary data.</text>
</comment>
<accession>A0A822ZC19</accession>
<organism evidence="1 2">
    <name type="scientific">Nelumbo nucifera</name>
    <name type="common">Sacred lotus</name>
    <dbReference type="NCBI Taxonomy" id="4432"/>
    <lineage>
        <taxon>Eukaryota</taxon>
        <taxon>Viridiplantae</taxon>
        <taxon>Streptophyta</taxon>
        <taxon>Embryophyta</taxon>
        <taxon>Tracheophyta</taxon>
        <taxon>Spermatophyta</taxon>
        <taxon>Magnoliopsida</taxon>
        <taxon>Proteales</taxon>
        <taxon>Nelumbonaceae</taxon>
        <taxon>Nelumbo</taxon>
    </lineage>
</organism>
<dbReference type="AlphaFoldDB" id="A0A822ZC19"/>
<dbReference type="Proteomes" id="UP000607653">
    <property type="component" value="Unassembled WGS sequence"/>
</dbReference>
<gene>
    <name evidence="1" type="ORF">HUJ06_013401</name>
</gene>